<dbReference type="RefSeq" id="WP_212690668.1">
    <property type="nucleotide sequence ID" value="NZ_CP058561.1"/>
</dbReference>
<keyword evidence="3" id="KW-1185">Reference proteome</keyword>
<evidence type="ECO:0000313" key="3">
    <source>
        <dbReference type="Proteomes" id="UP000677305"/>
    </source>
</evidence>
<dbReference type="InterPro" id="IPR000787">
    <property type="entry name" value="Peptidase_M29"/>
</dbReference>
<dbReference type="GO" id="GO:0046872">
    <property type="term" value="F:metal ion binding"/>
    <property type="evidence" value="ECO:0007669"/>
    <property type="project" value="UniProtKB-KW"/>
</dbReference>
<dbReference type="PANTHER" id="PTHR34448">
    <property type="entry name" value="AMINOPEPTIDASE"/>
    <property type="match status" value="1"/>
</dbReference>
<protein>
    <submittedName>
        <fullName evidence="2">Aminopeptidase</fullName>
    </submittedName>
</protein>
<dbReference type="PANTHER" id="PTHR34448:SF1">
    <property type="entry name" value="BLL6088 PROTEIN"/>
    <property type="match status" value="1"/>
</dbReference>
<evidence type="ECO:0000256" key="1">
    <source>
        <dbReference type="ARBA" id="ARBA00022723"/>
    </source>
</evidence>
<name>A0A8J8MCN5_9FIRM</name>
<dbReference type="Pfam" id="PF02073">
    <property type="entry name" value="Peptidase_M29"/>
    <property type="match status" value="1"/>
</dbReference>
<dbReference type="InterPro" id="IPR052170">
    <property type="entry name" value="M29_Exopeptidase"/>
</dbReference>
<evidence type="ECO:0000313" key="2">
    <source>
        <dbReference type="EMBL" id="QUH30511.1"/>
    </source>
</evidence>
<dbReference type="GO" id="GO:0006508">
    <property type="term" value="P:proteolysis"/>
    <property type="evidence" value="ECO:0007669"/>
    <property type="project" value="InterPro"/>
</dbReference>
<dbReference type="AlphaFoldDB" id="A0A8J8MCN5"/>
<dbReference type="KEGG" id="vgu:HYG85_16990"/>
<accession>A0A8J8MCN5</accession>
<keyword evidence="1" id="KW-0479">Metal-binding</keyword>
<dbReference type="EMBL" id="CP058561">
    <property type="protein sequence ID" value="QUH30511.1"/>
    <property type="molecule type" value="Genomic_DNA"/>
</dbReference>
<keyword evidence="2" id="KW-0645">Protease</keyword>
<dbReference type="SUPFAM" id="SSF144052">
    <property type="entry name" value="Thermophilic metalloprotease-like"/>
    <property type="match status" value="1"/>
</dbReference>
<keyword evidence="2" id="KW-0031">Aminopeptidase</keyword>
<reference evidence="2 3" key="1">
    <citation type="submission" date="2020-07" db="EMBL/GenBank/DDBJ databases">
        <title>Vallitalea guaymasensis genome.</title>
        <authorList>
            <person name="Postec A."/>
        </authorList>
    </citation>
    <scope>NUCLEOTIDE SEQUENCE [LARGE SCALE GENOMIC DNA]</scope>
    <source>
        <strain evidence="2 3">Ra1766G1</strain>
    </source>
</reference>
<sequence>MFDYKEYYKKENESILDSYEKSIVKINSIVDCTEKKDGYGKYFNELGRFIIMMADHEKEIDEAYFENNTFEQLKDFNEKMFKDLLHDNYDTCYGNPSYAVSQFGDEIGQALSYLYTKVHENVQLAYQHKIFMMYRVNKLFIQFYNYIMDNQEILYCKLKEFILADAKEYVDQEVKLYYDEMSNPNKSYLADMVKNDDLTDLRYLFKYGNYIGYNEIKIAEYLNAIPKEKIKYMADIMSEGYRIGFINDNKDITIKSAVSLRYQIGFERVMREVIANFDKLNLRPIITIETITNIEYNYAFTKMYSTMPNKQYFYDHRYDYALYLDDEYAKLKQEACEKHINELGANLHAQGGPAVLEGFGQKPFYPETKKECVKLDDNQTVLNKNLQMKAKQLLCKYLSGENYSFTMVSYPVPEIGDKFEEIFDYTIKVNTLDVNVYEKIQQKLIDALDKGEYAHVQGKGSNKTDIMVKLHEIKNPEKESLFHNCLADVNIPLGEVYTSPTLQGTNGTLFVEEVFLNGLKYNNLEITFKDGYVDTYTCTNFDDSEENKKYVYENLIFPNKTLPLGEFAIGTNTTAYVMAHKYNIDDVLPILITEKTGPHFAIGDTCFAWSEDTPVYNSDGKEIIARDNEKSILRKTNIDEAYTGKHTDITIPYSGLKSIDVITKDNERIGLIKDGRFVLAGTEELNKALDEA</sequence>
<keyword evidence="2" id="KW-0378">Hydrolase</keyword>
<dbReference type="Proteomes" id="UP000677305">
    <property type="component" value="Chromosome"/>
</dbReference>
<dbReference type="GO" id="GO:0004177">
    <property type="term" value="F:aminopeptidase activity"/>
    <property type="evidence" value="ECO:0007669"/>
    <property type="project" value="UniProtKB-KW"/>
</dbReference>
<organism evidence="2 3">
    <name type="scientific">Vallitalea guaymasensis</name>
    <dbReference type="NCBI Taxonomy" id="1185412"/>
    <lineage>
        <taxon>Bacteria</taxon>
        <taxon>Bacillati</taxon>
        <taxon>Bacillota</taxon>
        <taxon>Clostridia</taxon>
        <taxon>Lachnospirales</taxon>
        <taxon>Vallitaleaceae</taxon>
        <taxon>Vallitalea</taxon>
    </lineage>
</organism>
<gene>
    <name evidence="2" type="ORF">HYG85_16990</name>
</gene>
<proteinExistence type="predicted"/>